<organism evidence="4 5">
    <name type="scientific">Streptomyces typhae</name>
    <dbReference type="NCBI Taxonomy" id="2681492"/>
    <lineage>
        <taxon>Bacteria</taxon>
        <taxon>Bacillati</taxon>
        <taxon>Actinomycetota</taxon>
        <taxon>Actinomycetes</taxon>
        <taxon>Kitasatosporales</taxon>
        <taxon>Streptomycetaceae</taxon>
        <taxon>Streptomyces</taxon>
    </lineage>
</organism>
<feature type="domain" description="Putative sensor" evidence="3">
    <location>
        <begin position="48"/>
        <end position="132"/>
    </location>
</feature>
<evidence type="ECO:0000256" key="1">
    <source>
        <dbReference type="SAM" id="MobiDB-lite"/>
    </source>
</evidence>
<dbReference type="AlphaFoldDB" id="A0A6L6X699"/>
<gene>
    <name evidence="4" type="ORF">GPA10_32785</name>
</gene>
<keyword evidence="2" id="KW-1133">Transmembrane helix</keyword>
<protein>
    <recommendedName>
        <fullName evidence="3">Putative sensor domain-containing protein</fullName>
    </recommendedName>
</protein>
<name>A0A6L6X699_9ACTN</name>
<evidence type="ECO:0000313" key="4">
    <source>
        <dbReference type="EMBL" id="MVO89403.1"/>
    </source>
</evidence>
<sequence length="269" mass="27822">MTIDTLPRTTAPARTRPERAHKGPAFRTSRPGFWRAPFAAPTFRTFGYVLTSLPVAVAGFVFAVTLFSLGAGLAVTLLGLPVFAAMLAGARGLGASERRRARDLLGVVVAGPAPVRGADAEGAWARATGAARGRGGLEGAAVPGRHVPVAGGELRPRGDGLGDRLGAGAVPRVLLGVLALPGLARLPRLRLRLGQRALRVLHRVALAGRGRQRARRPGRPAHAAAAARVDRRGPVGGTGPARPVRPGPRQGGPGRVTAMPPCEPRLPAR</sequence>
<keyword evidence="5" id="KW-1185">Reference proteome</keyword>
<feature type="transmembrane region" description="Helical" evidence="2">
    <location>
        <begin position="73"/>
        <end position="93"/>
    </location>
</feature>
<comment type="caution">
    <text evidence="4">The sequence shown here is derived from an EMBL/GenBank/DDBJ whole genome shotgun (WGS) entry which is preliminary data.</text>
</comment>
<dbReference type="Pfam" id="PF13796">
    <property type="entry name" value="Sensor"/>
    <property type="match status" value="1"/>
</dbReference>
<accession>A0A6L6X699</accession>
<keyword evidence="2" id="KW-0812">Transmembrane</keyword>
<dbReference type="Proteomes" id="UP000483802">
    <property type="component" value="Unassembled WGS sequence"/>
</dbReference>
<keyword evidence="2" id="KW-0472">Membrane</keyword>
<reference evidence="4 5" key="1">
    <citation type="submission" date="2019-11" db="EMBL/GenBank/DDBJ databases">
        <title>Streptomyces typhae sp. nov., a novel endophytic actinomycete isolated from the root of cattail pollen (Typha angustifolia L.).</title>
        <authorList>
            <person name="Peng C."/>
        </authorList>
    </citation>
    <scope>NUCLEOTIDE SEQUENCE [LARGE SCALE GENOMIC DNA]</scope>
    <source>
        <strain evidence="5">p1417</strain>
    </source>
</reference>
<evidence type="ECO:0000313" key="5">
    <source>
        <dbReference type="Proteomes" id="UP000483802"/>
    </source>
</evidence>
<feature type="transmembrane region" description="Helical" evidence="2">
    <location>
        <begin position="45"/>
        <end position="67"/>
    </location>
</feature>
<feature type="region of interest" description="Disordered" evidence="1">
    <location>
        <begin position="1"/>
        <end position="26"/>
    </location>
</feature>
<dbReference type="InterPro" id="IPR025828">
    <property type="entry name" value="Put_sensor_dom"/>
</dbReference>
<evidence type="ECO:0000256" key="2">
    <source>
        <dbReference type="SAM" id="Phobius"/>
    </source>
</evidence>
<feature type="region of interest" description="Disordered" evidence="1">
    <location>
        <begin position="208"/>
        <end position="269"/>
    </location>
</feature>
<dbReference type="EMBL" id="WPNZ01000023">
    <property type="protein sequence ID" value="MVO89403.1"/>
    <property type="molecule type" value="Genomic_DNA"/>
</dbReference>
<feature type="compositionally biased region" description="Basic residues" evidence="1">
    <location>
        <begin position="210"/>
        <end position="219"/>
    </location>
</feature>
<proteinExistence type="predicted"/>
<evidence type="ECO:0000259" key="3">
    <source>
        <dbReference type="Pfam" id="PF13796"/>
    </source>
</evidence>